<dbReference type="Proteomes" id="UP001479436">
    <property type="component" value="Unassembled WGS sequence"/>
</dbReference>
<evidence type="ECO:0000259" key="6">
    <source>
        <dbReference type="Pfam" id="PF04547"/>
    </source>
</evidence>
<keyword evidence="9" id="KW-1185">Reference proteome</keyword>
<dbReference type="Pfam" id="PF20877">
    <property type="entry name" value="Anoctamin_N"/>
    <property type="match status" value="1"/>
</dbReference>
<feature type="domain" description="Anoctamin alpha-beta plait" evidence="7">
    <location>
        <begin position="42"/>
        <end position="178"/>
    </location>
</feature>
<keyword evidence="4 5" id="KW-0472">Membrane</keyword>
<dbReference type="Pfam" id="PF04547">
    <property type="entry name" value="Anoctamin"/>
    <property type="match status" value="1"/>
</dbReference>
<reference evidence="8 9" key="1">
    <citation type="submission" date="2023-04" db="EMBL/GenBank/DDBJ databases">
        <title>Genome of Basidiobolus ranarum AG-B5.</title>
        <authorList>
            <person name="Stajich J.E."/>
            <person name="Carter-House D."/>
            <person name="Gryganskyi A."/>
        </authorList>
    </citation>
    <scope>NUCLEOTIDE SEQUENCE [LARGE SCALE GENOMIC DNA]</scope>
    <source>
        <strain evidence="8 9">AG-B5</strain>
    </source>
</reference>
<evidence type="ECO:0000313" key="9">
    <source>
        <dbReference type="Proteomes" id="UP001479436"/>
    </source>
</evidence>
<protein>
    <recommendedName>
        <fullName evidence="10">DUF590-domain-containing protein</fullName>
    </recommendedName>
</protein>
<feature type="transmembrane region" description="Helical" evidence="5">
    <location>
        <begin position="361"/>
        <end position="380"/>
    </location>
</feature>
<dbReference type="PANTHER" id="PTHR12308:SF73">
    <property type="entry name" value="ANOCTAMIN"/>
    <property type="match status" value="1"/>
</dbReference>
<evidence type="ECO:0000256" key="5">
    <source>
        <dbReference type="SAM" id="Phobius"/>
    </source>
</evidence>
<sequence>MEQDIPTQDELDTIKRVNTTTTLSFLRYHREQLAGNAVEYYADFVLVFKYKLPTSKSTPEERQENEQEAISSYRLLTAQIRKAGLEFEARKGSSGKLLLFILCPATRLRKEFENSRIQDWLTGVSVSAVGRGDNVARSLQEGASSNVELTDSDRLRLIHHIIVGAEEDGCAGLDPENTEAVESLFPIHDRKYNKKWLKKWSTSWRIKQDDLQDLRNHFGETIAFYFEFLQYYFYSLAIPTAVGILAYFMNGEFSIIFSAFMVCWGVVFLELWKRRERELGIWWNVRNCSKVEKRRPAYIPSSTMRDSITGDTIYYTPIWESWGRRVATIPVIILGGLLFSLVVGVVFAVEVFLNELYQGPFHEYLVLFPVILYSASIPYLSQVYTDLARKLNDFENHETDSQYNAFLTYKICLVNFLVGFLSIFLVAWVYIPQKDLLEQLIVAKSSIKTAHHSVGPERLQAQLMYFVLTAQAISFATEVIVPIATRYAANKAQSIKEKVTHHSTSEELDEFVREEEKDFVSRIINESKLPQYDVYEDYVEMITQFGYVTLFSSIWTLTPLAAFVNNWVEMRSDAAKICINTRRPIPSRTDTIGPWLDNLSIISWLSSLTNTVLVYQFRHWNQQADPNSYSYTHRVIYGIVIAVLAEHAFFLFRHFVQVVVKSVPSWVDDIIRKEEYEMKQEILNSNSHTSNKMDAEQLDSQTSTQTPNAFKVQEAVEVGISEIQSFFKNT</sequence>
<dbReference type="InterPro" id="IPR007632">
    <property type="entry name" value="Anoctamin"/>
</dbReference>
<evidence type="ECO:0000313" key="8">
    <source>
        <dbReference type="EMBL" id="KAK9768783.1"/>
    </source>
</evidence>
<dbReference type="PANTHER" id="PTHR12308">
    <property type="entry name" value="ANOCTAMIN"/>
    <property type="match status" value="1"/>
</dbReference>
<proteinExistence type="predicted"/>
<evidence type="ECO:0000256" key="4">
    <source>
        <dbReference type="ARBA" id="ARBA00023136"/>
    </source>
</evidence>
<dbReference type="InterPro" id="IPR049456">
    <property type="entry name" value="Anoctamin_N_fung"/>
</dbReference>
<comment type="caution">
    <text evidence="8">The sequence shown here is derived from an EMBL/GenBank/DDBJ whole genome shotgun (WGS) entry which is preliminary data.</text>
</comment>
<evidence type="ECO:0000256" key="3">
    <source>
        <dbReference type="ARBA" id="ARBA00022989"/>
    </source>
</evidence>
<organism evidence="8 9">
    <name type="scientific">Basidiobolus ranarum</name>
    <dbReference type="NCBI Taxonomy" id="34480"/>
    <lineage>
        <taxon>Eukaryota</taxon>
        <taxon>Fungi</taxon>
        <taxon>Fungi incertae sedis</taxon>
        <taxon>Zoopagomycota</taxon>
        <taxon>Entomophthoromycotina</taxon>
        <taxon>Basidiobolomycetes</taxon>
        <taxon>Basidiobolales</taxon>
        <taxon>Basidiobolaceae</taxon>
        <taxon>Basidiobolus</taxon>
    </lineage>
</organism>
<feature type="transmembrane region" description="Helical" evidence="5">
    <location>
        <begin position="635"/>
        <end position="652"/>
    </location>
</feature>
<keyword evidence="3 5" id="KW-1133">Transmembrane helix</keyword>
<feature type="domain" description="Anoctamin transmembrane" evidence="6">
    <location>
        <begin position="215"/>
        <end position="674"/>
    </location>
</feature>
<gene>
    <name evidence="8" type="ORF">K7432_000302</name>
</gene>
<keyword evidence="2 5" id="KW-0812">Transmembrane</keyword>
<feature type="transmembrane region" description="Helical" evidence="5">
    <location>
        <begin position="463"/>
        <end position="489"/>
    </location>
</feature>
<evidence type="ECO:0008006" key="10">
    <source>
        <dbReference type="Google" id="ProtNLM"/>
    </source>
</evidence>
<evidence type="ECO:0000256" key="2">
    <source>
        <dbReference type="ARBA" id="ARBA00022692"/>
    </source>
</evidence>
<feature type="transmembrane region" description="Helical" evidence="5">
    <location>
        <begin position="326"/>
        <end position="349"/>
    </location>
</feature>
<feature type="transmembrane region" description="Helical" evidence="5">
    <location>
        <begin position="411"/>
        <end position="431"/>
    </location>
</feature>
<feature type="transmembrane region" description="Helical" evidence="5">
    <location>
        <begin position="231"/>
        <end position="249"/>
    </location>
</feature>
<feature type="transmembrane region" description="Helical" evidence="5">
    <location>
        <begin position="255"/>
        <end position="272"/>
    </location>
</feature>
<accession>A0ABR2X4V4</accession>
<dbReference type="EMBL" id="JASJQH010000005">
    <property type="protein sequence ID" value="KAK9768783.1"/>
    <property type="molecule type" value="Genomic_DNA"/>
</dbReference>
<dbReference type="InterPro" id="IPR049452">
    <property type="entry name" value="Anoctamin_TM"/>
</dbReference>
<name>A0ABR2X4V4_9FUNG</name>
<evidence type="ECO:0000259" key="7">
    <source>
        <dbReference type="Pfam" id="PF20877"/>
    </source>
</evidence>
<comment type="subcellular location">
    <subcellularLocation>
        <location evidence="1">Membrane</location>
        <topology evidence="1">Multi-pass membrane protein</topology>
    </subcellularLocation>
</comment>
<evidence type="ECO:0000256" key="1">
    <source>
        <dbReference type="ARBA" id="ARBA00004141"/>
    </source>
</evidence>